<evidence type="ECO:0000313" key="1">
    <source>
        <dbReference type="EMBL" id="RZU39911.1"/>
    </source>
</evidence>
<dbReference type="InterPro" id="IPR036412">
    <property type="entry name" value="HAD-like_sf"/>
</dbReference>
<gene>
    <name evidence="1" type="ORF">BDD14_1312</name>
</gene>
<dbReference type="InterPro" id="IPR023214">
    <property type="entry name" value="HAD_sf"/>
</dbReference>
<dbReference type="Gene3D" id="3.40.50.1000">
    <property type="entry name" value="HAD superfamily/HAD-like"/>
    <property type="match status" value="1"/>
</dbReference>
<dbReference type="RefSeq" id="WP_242617774.1">
    <property type="nucleotide sequence ID" value="NZ_SHKW01000001.1"/>
</dbReference>
<dbReference type="SUPFAM" id="SSF56784">
    <property type="entry name" value="HAD-like"/>
    <property type="match status" value="1"/>
</dbReference>
<evidence type="ECO:0000313" key="2">
    <source>
        <dbReference type="Proteomes" id="UP000292958"/>
    </source>
</evidence>
<dbReference type="Proteomes" id="UP000292958">
    <property type="component" value="Unassembled WGS sequence"/>
</dbReference>
<accession>A0A4Q7YSF3</accession>
<dbReference type="AlphaFoldDB" id="A0A4Q7YSF3"/>
<comment type="caution">
    <text evidence="1">The sequence shown here is derived from an EMBL/GenBank/DDBJ whole genome shotgun (WGS) entry which is preliminary data.</text>
</comment>
<keyword evidence="2" id="KW-1185">Reference proteome</keyword>
<organism evidence="1 2">
    <name type="scientific">Edaphobacter modestus</name>
    <dbReference type="NCBI Taxonomy" id="388466"/>
    <lineage>
        <taxon>Bacteria</taxon>
        <taxon>Pseudomonadati</taxon>
        <taxon>Acidobacteriota</taxon>
        <taxon>Terriglobia</taxon>
        <taxon>Terriglobales</taxon>
        <taxon>Acidobacteriaceae</taxon>
        <taxon>Edaphobacter</taxon>
    </lineage>
</organism>
<dbReference type="Pfam" id="PF12710">
    <property type="entry name" value="HAD"/>
    <property type="match status" value="1"/>
</dbReference>
<protein>
    <submittedName>
        <fullName evidence="1">Phosphoserine phosphatase</fullName>
    </submittedName>
</protein>
<proteinExistence type="predicted"/>
<reference evidence="1 2" key="1">
    <citation type="submission" date="2019-02" db="EMBL/GenBank/DDBJ databases">
        <title>Genomic Encyclopedia of Archaeal and Bacterial Type Strains, Phase II (KMG-II): from individual species to whole genera.</title>
        <authorList>
            <person name="Goeker M."/>
        </authorList>
    </citation>
    <scope>NUCLEOTIDE SEQUENCE [LARGE SCALE GENOMIC DNA]</scope>
    <source>
        <strain evidence="1 2">DSM 18101</strain>
    </source>
</reference>
<dbReference type="EMBL" id="SHKW01000001">
    <property type="protein sequence ID" value="RZU39911.1"/>
    <property type="molecule type" value="Genomic_DNA"/>
</dbReference>
<sequence length="342" mass="38159">MRRFDTYTLWSLRGTLVLFVALFGIANVRAQDPLPSWNDGPAKQAVLAFVKDTTDKSSKKYVEPADRIATFDQDGTLWTEHPLYGQAAFALARVGEMAPSHPEWKQKEPFESVLARDNAAMSKFTEADWMQIIAVTHAGMSTEAFQGLVKGWLANAKAPRFDRPYTDLVYQPMLEVMKYLRTNGFRTFIVTGGGQEFVRVYSEQVYGVPPEQVVGSSIATTYVNTNGKPVLMREPKPFFIDDGPGKPIGINLFIGKRPSAAFGNSAGDTQMLEWTQSGDGAHLMMLVLHDDAKREYAYGPAANLPDTHVGTFSEALLTEAKQNAWIVVSMKNDWKRIFPFDE</sequence>
<name>A0A4Q7YSF3_9BACT</name>